<feature type="compositionally biased region" description="Low complexity" evidence="1">
    <location>
        <begin position="34"/>
        <end position="45"/>
    </location>
</feature>
<evidence type="ECO:0000256" key="1">
    <source>
        <dbReference type="SAM" id="MobiDB-lite"/>
    </source>
</evidence>
<keyword evidence="2" id="KW-0472">Membrane</keyword>
<protein>
    <recommendedName>
        <fullName evidence="6">Or membrane protein</fullName>
    </recommendedName>
</protein>
<dbReference type="RefSeq" id="WP_006821725.1">
    <property type="nucleotide sequence ID" value="NZ_CP004350.1"/>
</dbReference>
<keyword evidence="2" id="KW-0812">Transmembrane</keyword>
<accession>A0ABM5PPF5</accession>
<feature type="transmembrane region" description="Helical" evidence="2">
    <location>
        <begin position="106"/>
        <end position="130"/>
    </location>
</feature>
<name>A0ABM5PPF5_9CORY</name>
<dbReference type="Proteomes" id="UP000019226">
    <property type="component" value="Chromosome"/>
</dbReference>
<evidence type="ECO:0000313" key="5">
    <source>
        <dbReference type="Proteomes" id="UP000019226"/>
    </source>
</evidence>
<feature type="compositionally biased region" description="Acidic residues" evidence="1">
    <location>
        <begin position="46"/>
        <end position="57"/>
    </location>
</feature>
<keyword evidence="5" id="KW-1185">Reference proteome</keyword>
<feature type="chain" id="PRO_5045586608" description="Or membrane protein" evidence="3">
    <location>
        <begin position="27"/>
        <end position="134"/>
    </location>
</feature>
<evidence type="ECO:0000256" key="3">
    <source>
        <dbReference type="SAM" id="SignalP"/>
    </source>
</evidence>
<evidence type="ECO:0000256" key="2">
    <source>
        <dbReference type="SAM" id="Phobius"/>
    </source>
</evidence>
<keyword evidence="3" id="KW-0732">Signal</keyword>
<dbReference type="EMBL" id="CP004350">
    <property type="protein sequence ID" value="AHI19799.1"/>
    <property type="molecule type" value="Genomic_DNA"/>
</dbReference>
<sequence length="134" mass="13874">MRIRNAAIAGATAIAVAFGGTTIASAQENEEENVSSNVENTSSDLSSDEDAASEEEGNGGSLSSKIGDSDLVDKGEGDDKNTEFNGRDVFGSSKDQDNIPSWAQSFYALTIVASIGSLIGLVVGPVANYFQFGQ</sequence>
<dbReference type="GeneID" id="82877373"/>
<evidence type="ECO:0000313" key="4">
    <source>
        <dbReference type="EMBL" id="AHI19799.1"/>
    </source>
</evidence>
<organism evidence="4 5">
    <name type="scientific">Corynebacterium casei LMG S-19264</name>
    <dbReference type="NCBI Taxonomy" id="1285583"/>
    <lineage>
        <taxon>Bacteria</taxon>
        <taxon>Bacillati</taxon>
        <taxon>Actinomycetota</taxon>
        <taxon>Actinomycetes</taxon>
        <taxon>Mycobacteriales</taxon>
        <taxon>Corynebacteriaceae</taxon>
        <taxon>Corynebacterium</taxon>
    </lineage>
</organism>
<keyword evidence="2" id="KW-1133">Transmembrane helix</keyword>
<gene>
    <name evidence="4" type="ORF">CCASEI_06115</name>
</gene>
<reference evidence="5" key="1">
    <citation type="submission" date="2013-02" db="EMBL/GenBank/DDBJ databases">
        <title>The complete genome sequence of Corynebacterium casei LMG S-19264 (=DSM 44701).</title>
        <authorList>
            <person name="Ruckert C."/>
            <person name="Albersmeier A."/>
            <person name="Kalinowski J."/>
        </authorList>
    </citation>
    <scope>NUCLEOTIDE SEQUENCE [LARGE SCALE GENOMIC DNA]</scope>
    <source>
        <strain evidence="5">LMG S-19264</strain>
    </source>
</reference>
<feature type="region of interest" description="Disordered" evidence="1">
    <location>
        <begin position="26"/>
        <end position="99"/>
    </location>
</feature>
<proteinExistence type="predicted"/>
<feature type="compositionally biased region" description="Basic and acidic residues" evidence="1">
    <location>
        <begin position="67"/>
        <end position="86"/>
    </location>
</feature>
<evidence type="ECO:0008006" key="6">
    <source>
        <dbReference type="Google" id="ProtNLM"/>
    </source>
</evidence>
<feature type="signal peptide" evidence="3">
    <location>
        <begin position="1"/>
        <end position="26"/>
    </location>
</feature>